<dbReference type="KEGG" id="arue:QQX03_10595"/>
<evidence type="ECO:0000313" key="2">
    <source>
        <dbReference type="EMBL" id="WIW95382.1"/>
    </source>
</evidence>
<dbReference type="Pfam" id="PF04324">
    <property type="entry name" value="Fer2_BFD"/>
    <property type="match status" value="1"/>
</dbReference>
<dbReference type="InterPro" id="IPR007419">
    <property type="entry name" value="BFD-like_2Fe2S-bd_dom"/>
</dbReference>
<proteinExistence type="predicted"/>
<keyword evidence="3" id="KW-1185">Reference proteome</keyword>
<organism evidence="2 3">
    <name type="scientific">Altererythrobacter rubellus</name>
    <dbReference type="NCBI Taxonomy" id="2173831"/>
    <lineage>
        <taxon>Bacteria</taxon>
        <taxon>Pseudomonadati</taxon>
        <taxon>Pseudomonadota</taxon>
        <taxon>Alphaproteobacteria</taxon>
        <taxon>Sphingomonadales</taxon>
        <taxon>Erythrobacteraceae</taxon>
        <taxon>Altererythrobacter</taxon>
    </lineage>
</organism>
<dbReference type="InterPro" id="IPR041854">
    <property type="entry name" value="BFD-like_2Fe2S-bd_dom_sf"/>
</dbReference>
<protein>
    <submittedName>
        <fullName evidence="2">(2Fe-2S)-binding protein</fullName>
    </submittedName>
</protein>
<dbReference type="AlphaFoldDB" id="A0A9Y2F617"/>
<dbReference type="Proteomes" id="UP001231445">
    <property type="component" value="Chromosome"/>
</dbReference>
<dbReference type="Gene3D" id="1.10.10.1100">
    <property type="entry name" value="BFD-like [2Fe-2S]-binding domain"/>
    <property type="match status" value="1"/>
</dbReference>
<gene>
    <name evidence="2" type="ORF">QQX03_10595</name>
</gene>
<dbReference type="EMBL" id="CP127221">
    <property type="protein sequence ID" value="WIW95382.1"/>
    <property type="molecule type" value="Genomic_DNA"/>
</dbReference>
<evidence type="ECO:0000259" key="1">
    <source>
        <dbReference type="Pfam" id="PF04324"/>
    </source>
</evidence>
<name>A0A9Y2F617_9SPHN</name>
<feature type="domain" description="BFD-like [2Fe-2S]-binding" evidence="1">
    <location>
        <begin position="2"/>
        <end position="49"/>
    </location>
</feature>
<reference evidence="2 3" key="1">
    <citation type="submission" date="2023-06" db="EMBL/GenBank/DDBJ databases">
        <title>Altererythrobacter rubellus NBRC 112769 genome.</title>
        <authorList>
            <person name="Zhang K."/>
        </authorList>
    </citation>
    <scope>NUCLEOTIDE SEQUENCE [LARGE SCALE GENOMIC DNA]</scope>
    <source>
        <strain evidence="2 3">NBRC 112769</strain>
    </source>
</reference>
<accession>A0A9Y2F617</accession>
<dbReference type="RefSeq" id="WP_285975697.1">
    <property type="nucleotide sequence ID" value="NZ_CP127221.1"/>
</dbReference>
<sequence length="62" mass="6645">MYVCICNAIKEADLRQMARKTSGDAEAAYAALGKRPNCGTCLSDADAILFEERELSCKSVAA</sequence>
<evidence type="ECO:0000313" key="3">
    <source>
        <dbReference type="Proteomes" id="UP001231445"/>
    </source>
</evidence>